<proteinExistence type="predicted"/>
<sequence>MQRLRRRLERRTKVADVARSKPLKRKADQRQLCLLEREMRMWELIFRRRVTTRGRVSGDEAGLVGIVTVRRSRCLQGRVLALPTRDVKAKAML</sequence>
<dbReference type="EMBL" id="JASCZI010272161">
    <property type="protein sequence ID" value="MED6220688.1"/>
    <property type="molecule type" value="Genomic_DNA"/>
</dbReference>
<dbReference type="Proteomes" id="UP001341840">
    <property type="component" value="Unassembled WGS sequence"/>
</dbReference>
<reference evidence="2 3" key="1">
    <citation type="journal article" date="2023" name="Plants (Basel)">
        <title>Bridging the Gap: Combining Genomics and Transcriptomics Approaches to Understand Stylosanthes scabra, an Orphan Legume from the Brazilian Caatinga.</title>
        <authorList>
            <person name="Ferreira-Neto J.R.C."/>
            <person name="da Silva M.D."/>
            <person name="Binneck E."/>
            <person name="de Melo N.F."/>
            <person name="da Silva R.H."/>
            <person name="de Melo A.L.T.M."/>
            <person name="Pandolfi V."/>
            <person name="Bustamante F.O."/>
            <person name="Brasileiro-Vidal A.C."/>
            <person name="Benko-Iseppon A.M."/>
        </authorList>
    </citation>
    <scope>NUCLEOTIDE SEQUENCE [LARGE SCALE GENOMIC DNA]</scope>
    <source>
        <tissue evidence="2">Leaves</tissue>
    </source>
</reference>
<evidence type="ECO:0008006" key="4">
    <source>
        <dbReference type="Google" id="ProtNLM"/>
    </source>
</evidence>
<evidence type="ECO:0000256" key="1">
    <source>
        <dbReference type="SAM" id="MobiDB-lite"/>
    </source>
</evidence>
<evidence type="ECO:0000313" key="3">
    <source>
        <dbReference type="Proteomes" id="UP001341840"/>
    </source>
</evidence>
<keyword evidence="3" id="KW-1185">Reference proteome</keyword>
<feature type="region of interest" description="Disordered" evidence="1">
    <location>
        <begin position="1"/>
        <end position="22"/>
    </location>
</feature>
<gene>
    <name evidence="2" type="ORF">PIB30_047250</name>
</gene>
<organism evidence="2 3">
    <name type="scientific">Stylosanthes scabra</name>
    <dbReference type="NCBI Taxonomy" id="79078"/>
    <lineage>
        <taxon>Eukaryota</taxon>
        <taxon>Viridiplantae</taxon>
        <taxon>Streptophyta</taxon>
        <taxon>Embryophyta</taxon>
        <taxon>Tracheophyta</taxon>
        <taxon>Spermatophyta</taxon>
        <taxon>Magnoliopsida</taxon>
        <taxon>eudicotyledons</taxon>
        <taxon>Gunneridae</taxon>
        <taxon>Pentapetalae</taxon>
        <taxon>rosids</taxon>
        <taxon>fabids</taxon>
        <taxon>Fabales</taxon>
        <taxon>Fabaceae</taxon>
        <taxon>Papilionoideae</taxon>
        <taxon>50 kb inversion clade</taxon>
        <taxon>dalbergioids sensu lato</taxon>
        <taxon>Dalbergieae</taxon>
        <taxon>Pterocarpus clade</taxon>
        <taxon>Stylosanthes</taxon>
    </lineage>
</organism>
<protein>
    <recommendedName>
        <fullName evidence="4">Ribosomal protein S14</fullName>
    </recommendedName>
</protein>
<feature type="compositionally biased region" description="Basic residues" evidence="1">
    <location>
        <begin position="1"/>
        <end position="10"/>
    </location>
</feature>
<name>A0ABU6ZFG8_9FABA</name>
<comment type="caution">
    <text evidence="2">The sequence shown here is derived from an EMBL/GenBank/DDBJ whole genome shotgun (WGS) entry which is preliminary data.</text>
</comment>
<evidence type="ECO:0000313" key="2">
    <source>
        <dbReference type="EMBL" id="MED6220688.1"/>
    </source>
</evidence>
<feature type="compositionally biased region" description="Basic and acidic residues" evidence="1">
    <location>
        <begin position="11"/>
        <end position="22"/>
    </location>
</feature>
<accession>A0ABU6ZFG8</accession>